<dbReference type="Pfam" id="PF00156">
    <property type="entry name" value="Pribosyltran"/>
    <property type="match status" value="1"/>
</dbReference>
<dbReference type="SUPFAM" id="SSF51366">
    <property type="entry name" value="Ribulose-phoshate binding barrel"/>
    <property type="match status" value="1"/>
</dbReference>
<dbReference type="InterPro" id="IPR018089">
    <property type="entry name" value="OMPdecase_AS"/>
</dbReference>
<comment type="caution">
    <text evidence="19">The sequence shown here is derived from an EMBL/GenBank/DDBJ whole genome shotgun (WGS) entry which is preliminary data.</text>
</comment>
<dbReference type="FunFam" id="3.40.50.2020:FF:000008">
    <property type="entry name" value="Orotate phosphoribosyltransferase"/>
    <property type="match status" value="1"/>
</dbReference>
<evidence type="ECO:0000259" key="18">
    <source>
        <dbReference type="SMART" id="SM00934"/>
    </source>
</evidence>
<evidence type="ECO:0000256" key="13">
    <source>
        <dbReference type="ARBA" id="ARBA00022975"/>
    </source>
</evidence>
<proteinExistence type="inferred from homology"/>
<dbReference type="GO" id="GO:0006221">
    <property type="term" value="P:pyrimidine nucleotide biosynthetic process"/>
    <property type="evidence" value="ECO:0007669"/>
    <property type="project" value="UniProtKB-KW"/>
</dbReference>
<keyword evidence="14" id="KW-0456">Lyase</keyword>
<dbReference type="SMART" id="SM00934">
    <property type="entry name" value="OMPdecase"/>
    <property type="match status" value="1"/>
</dbReference>
<evidence type="ECO:0000256" key="12">
    <source>
        <dbReference type="ARBA" id="ARBA00022793"/>
    </source>
</evidence>
<comment type="subunit">
    <text evidence="6">Homodimer.</text>
</comment>
<accession>A0ABD3RZZ2</accession>
<dbReference type="NCBIfam" id="TIGR00336">
    <property type="entry name" value="pyrE"/>
    <property type="match status" value="1"/>
</dbReference>
<reference evidence="19 20" key="1">
    <citation type="submission" date="2024-10" db="EMBL/GenBank/DDBJ databases">
        <title>Updated reference genomes for cyclostephanoid diatoms.</title>
        <authorList>
            <person name="Roberts W.R."/>
            <person name="Alverson A.J."/>
        </authorList>
    </citation>
    <scope>NUCLEOTIDE SEQUENCE [LARGE SCALE GENOMIC DNA]</scope>
    <source>
        <strain evidence="19 20">AJA228-03</strain>
    </source>
</reference>
<comment type="similarity">
    <text evidence="4">Belongs to the purine/pyrimidine phosphoribosyltransferase family. PyrE subfamily.</text>
</comment>
<dbReference type="PANTHER" id="PTHR43375">
    <property type="entry name" value="OROTIDINE 5'-PHOSPHATE DECARBOXYLASE"/>
    <property type="match status" value="1"/>
</dbReference>
<dbReference type="InterPro" id="IPR029057">
    <property type="entry name" value="PRTase-like"/>
</dbReference>
<evidence type="ECO:0000256" key="1">
    <source>
        <dbReference type="ARBA" id="ARBA00003769"/>
    </source>
</evidence>
<dbReference type="EMBL" id="JALLPB020000094">
    <property type="protein sequence ID" value="KAL3817723.1"/>
    <property type="molecule type" value="Genomic_DNA"/>
</dbReference>
<dbReference type="InterPro" id="IPR004467">
    <property type="entry name" value="Or_phspho_trans_dom"/>
</dbReference>
<feature type="region of interest" description="Disordered" evidence="17">
    <location>
        <begin position="30"/>
        <end position="49"/>
    </location>
</feature>
<evidence type="ECO:0000256" key="2">
    <source>
        <dbReference type="ARBA" id="ARBA00004861"/>
    </source>
</evidence>
<evidence type="ECO:0000256" key="7">
    <source>
        <dbReference type="ARBA" id="ARBA00011971"/>
    </source>
</evidence>
<dbReference type="NCBIfam" id="TIGR02127">
    <property type="entry name" value="pyrF_sub2"/>
    <property type="match status" value="1"/>
</dbReference>
<evidence type="ECO:0000313" key="19">
    <source>
        <dbReference type="EMBL" id="KAL3817723.1"/>
    </source>
</evidence>
<comment type="function">
    <text evidence="1">Catalyzes the transfer of a ribosyl phosphate group from 5-phosphoribose 1-diphosphate to orotate, leading to the formation of orotidine monophosphate (OMP).</text>
</comment>
<evidence type="ECO:0000256" key="3">
    <source>
        <dbReference type="ARBA" id="ARBA00004889"/>
    </source>
</evidence>
<evidence type="ECO:0000256" key="8">
    <source>
        <dbReference type="ARBA" id="ARBA00012321"/>
    </source>
</evidence>
<evidence type="ECO:0000256" key="9">
    <source>
        <dbReference type="ARBA" id="ARBA00021923"/>
    </source>
</evidence>
<name>A0ABD3RZZ2_9STRA</name>
<evidence type="ECO:0000313" key="20">
    <source>
        <dbReference type="Proteomes" id="UP001530377"/>
    </source>
</evidence>
<keyword evidence="11" id="KW-0808">Transferase</keyword>
<dbReference type="GO" id="GO:0006207">
    <property type="term" value="P:'de novo' pyrimidine nucleobase biosynthetic process"/>
    <property type="evidence" value="ECO:0007669"/>
    <property type="project" value="UniProtKB-ARBA"/>
</dbReference>
<feature type="domain" description="Orotidine 5'-phosphate decarboxylase" evidence="18">
    <location>
        <begin position="17"/>
        <end position="311"/>
    </location>
</feature>
<feature type="region of interest" description="Disordered" evidence="17">
    <location>
        <begin position="219"/>
        <end position="238"/>
    </location>
</feature>
<dbReference type="HAMAP" id="MF_01208">
    <property type="entry name" value="PyrE"/>
    <property type="match status" value="1"/>
</dbReference>
<comment type="pathway">
    <text evidence="2">Pyrimidine metabolism; UMP biosynthesis via de novo pathway; UMP from orotate: step 2/2.</text>
</comment>
<dbReference type="PROSITE" id="PS00156">
    <property type="entry name" value="OMPDECASE"/>
    <property type="match status" value="1"/>
</dbReference>
<dbReference type="Gene3D" id="3.20.20.70">
    <property type="entry name" value="Aldolase class I"/>
    <property type="match status" value="1"/>
</dbReference>
<keyword evidence="20" id="KW-1185">Reference proteome</keyword>
<protein>
    <recommendedName>
        <fullName evidence="9">Orotidine 5'-phosphate decarboxylase</fullName>
        <ecNumber evidence="7">2.4.2.10</ecNumber>
        <ecNumber evidence="8">4.1.1.23</ecNumber>
    </recommendedName>
    <alternativeName>
        <fullName evidence="15">OMP decarboxylase</fullName>
    </alternativeName>
</protein>
<feature type="compositionally biased region" description="Low complexity" evidence="17">
    <location>
        <begin position="220"/>
        <end position="230"/>
    </location>
</feature>
<dbReference type="Pfam" id="PF00215">
    <property type="entry name" value="OMPdecase"/>
    <property type="match status" value="1"/>
</dbReference>
<evidence type="ECO:0000256" key="17">
    <source>
        <dbReference type="SAM" id="MobiDB-lite"/>
    </source>
</evidence>
<dbReference type="PANTHER" id="PTHR43375:SF1">
    <property type="entry name" value="OROTIDINE 5'-PHOSPHATE DECARBOXYLASE"/>
    <property type="match status" value="1"/>
</dbReference>
<dbReference type="InterPro" id="IPR023031">
    <property type="entry name" value="OPRT"/>
</dbReference>
<evidence type="ECO:0000256" key="14">
    <source>
        <dbReference type="ARBA" id="ARBA00023239"/>
    </source>
</evidence>
<dbReference type="Gene3D" id="3.40.50.2020">
    <property type="match status" value="1"/>
</dbReference>
<dbReference type="InterPro" id="IPR011060">
    <property type="entry name" value="RibuloseP-bd_barrel"/>
</dbReference>
<evidence type="ECO:0000256" key="10">
    <source>
        <dbReference type="ARBA" id="ARBA00022676"/>
    </source>
</evidence>
<dbReference type="GO" id="GO:0004588">
    <property type="term" value="F:orotate phosphoribosyltransferase activity"/>
    <property type="evidence" value="ECO:0007669"/>
    <property type="project" value="UniProtKB-EC"/>
</dbReference>
<dbReference type="AlphaFoldDB" id="A0ABD3RZZ2"/>
<organism evidence="19 20">
    <name type="scientific">Cyclostephanos tholiformis</name>
    <dbReference type="NCBI Taxonomy" id="382380"/>
    <lineage>
        <taxon>Eukaryota</taxon>
        <taxon>Sar</taxon>
        <taxon>Stramenopiles</taxon>
        <taxon>Ochrophyta</taxon>
        <taxon>Bacillariophyta</taxon>
        <taxon>Coscinodiscophyceae</taxon>
        <taxon>Thalassiosirophycidae</taxon>
        <taxon>Stephanodiscales</taxon>
        <taxon>Stephanodiscaceae</taxon>
        <taxon>Cyclostephanos</taxon>
    </lineage>
</organism>
<dbReference type="GO" id="GO:0004590">
    <property type="term" value="F:orotidine-5'-phosphate decarboxylase activity"/>
    <property type="evidence" value="ECO:0007669"/>
    <property type="project" value="UniProtKB-EC"/>
</dbReference>
<keyword evidence="13" id="KW-0665">Pyrimidine biosynthesis</keyword>
<evidence type="ECO:0000256" key="15">
    <source>
        <dbReference type="ARBA" id="ARBA00033428"/>
    </source>
</evidence>
<dbReference type="CDD" id="cd04725">
    <property type="entry name" value="OMP_decarboxylase_like"/>
    <property type="match status" value="1"/>
</dbReference>
<dbReference type="EC" id="4.1.1.23" evidence="8"/>
<sequence>MSFFERIAARSESINSLLCVGLDPHSSELGPYYPQRPSSSSSRDDDANDDIVEEEERAEAVYRFCARIIDATHPHTVCYKPNAAFFEALGHKHGMSTLRRVIEHISRHDGDIPVLLDVKRGDIGTTAEAYADACYDDTSGGGGGLGADGVTLSPLMGWDSVKPFVTGKYSNRGAFILCKTSNPGSNDILALPLRGNENGALFERIARLADEWSRRAEFESPSSMPSSSPSSFPPPPRLGLVVGATDPDALSKARRATGDRTWILAPGVGAQGGDLDDACRAGLNDEGTCLLVPVSRGVSSASDPGEEARRLKDGINAARAAVASGRRERRREPVVDSDADAGSAVRMASYQREFLEFSLEEGVLKLGSFVLKSGRTSPYFFNAGLFSSGSALHKLGKSYAAAIMDSELVGEDGKVKFEVVFGPAYKGISLGAVVCAALYNEFGVDAGFAYNRKEAKDHGEGGILVGASMTNKRVLIVDDVITAGTAIRESYDLLGSIGAIPVGVAIALDRAEKVSLDDPLSAVQAVARDMSIPVVSIVALPQLQEYIRLSPGYDEGVLKLVKEYRSKYGV</sequence>
<comment type="similarity">
    <text evidence="5">Belongs to the OMP decarboxylase family. Type 2 subfamily.</text>
</comment>
<dbReference type="InterPro" id="IPR000836">
    <property type="entry name" value="PRTase_dom"/>
</dbReference>
<dbReference type="InterPro" id="IPR013785">
    <property type="entry name" value="Aldolase_TIM"/>
</dbReference>
<dbReference type="InterPro" id="IPR011995">
    <property type="entry name" value="OMPdecase_type-2"/>
</dbReference>
<keyword evidence="10" id="KW-0328">Glycosyltransferase</keyword>
<comment type="pathway">
    <text evidence="3">Pyrimidine metabolism; UMP biosynthesis via de novo pathway; UMP from orotate: step 1/2.</text>
</comment>
<evidence type="ECO:0000256" key="6">
    <source>
        <dbReference type="ARBA" id="ARBA00011738"/>
    </source>
</evidence>
<dbReference type="Proteomes" id="UP001530377">
    <property type="component" value="Unassembled WGS sequence"/>
</dbReference>
<gene>
    <name evidence="19" type="ORF">ACHAXA_002483</name>
</gene>
<evidence type="ECO:0000256" key="11">
    <source>
        <dbReference type="ARBA" id="ARBA00022679"/>
    </source>
</evidence>
<evidence type="ECO:0000256" key="16">
    <source>
        <dbReference type="ARBA" id="ARBA00049157"/>
    </source>
</evidence>
<comment type="catalytic activity">
    <reaction evidence="16">
        <text>orotidine 5'-phosphate + H(+) = UMP + CO2</text>
        <dbReference type="Rhea" id="RHEA:11596"/>
        <dbReference type="ChEBI" id="CHEBI:15378"/>
        <dbReference type="ChEBI" id="CHEBI:16526"/>
        <dbReference type="ChEBI" id="CHEBI:57538"/>
        <dbReference type="ChEBI" id="CHEBI:57865"/>
        <dbReference type="EC" id="4.1.1.23"/>
    </reaction>
</comment>
<dbReference type="EC" id="2.4.2.10" evidence="7"/>
<keyword evidence="12" id="KW-0210">Decarboxylase</keyword>
<evidence type="ECO:0000256" key="5">
    <source>
        <dbReference type="ARBA" id="ARBA00008847"/>
    </source>
</evidence>
<dbReference type="CDD" id="cd06223">
    <property type="entry name" value="PRTases_typeI"/>
    <property type="match status" value="1"/>
</dbReference>
<dbReference type="InterPro" id="IPR001754">
    <property type="entry name" value="OMPdeCOase_dom"/>
</dbReference>
<evidence type="ECO:0000256" key="4">
    <source>
        <dbReference type="ARBA" id="ARBA00006340"/>
    </source>
</evidence>
<dbReference type="SUPFAM" id="SSF53271">
    <property type="entry name" value="PRTase-like"/>
    <property type="match status" value="1"/>
</dbReference>